<dbReference type="Proteomes" id="UP000055854">
    <property type="component" value="Unassembled WGS sequence"/>
</dbReference>
<comment type="caution">
    <text evidence="2">The sequence shown here is derived from an EMBL/GenBank/DDBJ whole genome shotgun (WGS) entry which is preliminary data.</text>
</comment>
<sequence length="187" mass="21678">MWFHVKTYRDKNGRIRRYKTVELRRIDNSGSQRRYTLVGSLDRNATSLPRDLAKKLTPEEREEFQAWCRERDENRAKEAEQRQYVMAAAYLHDAVICLANASRALDAGIRPRDPEKLWSALDVLARTLTGAGYPKPKQDRRGRPSKEDVVSAEDLFSPYDDPMLRAEMEEVQERLAALPNFIPPGRM</sequence>
<dbReference type="RefSeq" id="WP_060748496.1">
    <property type="nucleotide sequence ID" value="NZ_LNTA01000237.1"/>
</dbReference>
<accession>A0A120EVZ9</accession>
<feature type="compositionally biased region" description="Basic and acidic residues" evidence="1">
    <location>
        <begin position="136"/>
        <end position="149"/>
    </location>
</feature>
<gene>
    <name evidence="2" type="ORF">ATB53_01300</name>
</gene>
<evidence type="ECO:0000313" key="3">
    <source>
        <dbReference type="Proteomes" id="UP000055854"/>
    </source>
</evidence>
<reference evidence="2 3" key="1">
    <citation type="submission" date="2015-11" db="EMBL/GenBank/DDBJ databases">
        <title>Long Read and Single Molecule DNA Sequencing Simplifies Genome Assembly and TAL Effector Gene Analysis of Xanthomonas translucens.</title>
        <authorList>
            <person name="Peng Z."/>
            <person name="Hu Y."/>
            <person name="Xie J."/>
            <person name="Potnis N."/>
            <person name="Akhunova A."/>
            <person name="Jones J."/>
            <person name="Liu Z."/>
            <person name="White F."/>
            <person name="Liu S."/>
        </authorList>
    </citation>
    <scope>NUCLEOTIDE SEQUENCE [LARGE SCALE GENOMIC DNA]</scope>
    <source>
        <strain evidence="2 3">B1</strain>
    </source>
</reference>
<evidence type="ECO:0000313" key="2">
    <source>
        <dbReference type="EMBL" id="KWV12082.1"/>
    </source>
</evidence>
<evidence type="ECO:0000256" key="1">
    <source>
        <dbReference type="SAM" id="MobiDB-lite"/>
    </source>
</evidence>
<protein>
    <submittedName>
        <fullName evidence="2">Uncharacterized protein</fullName>
    </submittedName>
</protein>
<organism evidence="2 3">
    <name type="scientific">Xanthomonas campestris pv. translucens</name>
    <dbReference type="NCBI Taxonomy" id="343"/>
    <lineage>
        <taxon>Bacteria</taxon>
        <taxon>Pseudomonadati</taxon>
        <taxon>Pseudomonadota</taxon>
        <taxon>Gammaproteobacteria</taxon>
        <taxon>Lysobacterales</taxon>
        <taxon>Lysobacteraceae</taxon>
        <taxon>Xanthomonas</taxon>
        <taxon>Xanthomonas translucens group</taxon>
    </lineage>
</organism>
<dbReference type="EMBL" id="LNTA01000237">
    <property type="protein sequence ID" value="KWV12082.1"/>
    <property type="molecule type" value="Genomic_DNA"/>
</dbReference>
<dbReference type="AlphaFoldDB" id="A0A120EVZ9"/>
<name>A0A120EVZ9_XANCT</name>
<proteinExistence type="predicted"/>
<dbReference type="OrthoDB" id="8908103at2"/>
<feature type="region of interest" description="Disordered" evidence="1">
    <location>
        <begin position="130"/>
        <end position="154"/>
    </location>
</feature>